<evidence type="ECO:0000256" key="2">
    <source>
        <dbReference type="ARBA" id="ARBA00022741"/>
    </source>
</evidence>
<organism evidence="5">
    <name type="scientific">viral metagenome</name>
    <dbReference type="NCBI Taxonomy" id="1070528"/>
    <lineage>
        <taxon>unclassified sequences</taxon>
        <taxon>metagenomes</taxon>
        <taxon>organismal metagenomes</taxon>
    </lineage>
</organism>
<accession>A0A6C0E6M8</accession>
<dbReference type="Gene3D" id="1.20.272.10">
    <property type="match status" value="1"/>
</dbReference>
<dbReference type="PANTHER" id="PTHR11669">
    <property type="entry name" value="REPLICATION FACTOR C / DNA POLYMERASE III GAMMA-TAU SUBUNIT"/>
    <property type="match status" value="1"/>
</dbReference>
<dbReference type="InterPro" id="IPR050238">
    <property type="entry name" value="DNA_Rep/Repair_Clamp_Loader"/>
</dbReference>
<dbReference type="SUPFAM" id="SSF48019">
    <property type="entry name" value="post-AAA+ oligomerization domain-like"/>
    <property type="match status" value="1"/>
</dbReference>
<dbReference type="SMART" id="SM00382">
    <property type="entry name" value="AAA"/>
    <property type="match status" value="1"/>
</dbReference>
<sequence length="323" mass="38129">MEYKLFVDKFQPIYLNDFEMDHTLLTMLTTLIKMDNLNILFIGDNGSGKTSFLNAMIREYYKNYEYKEYEPNLLHINSLKEQGIHYYRNDVKTFCQTCSLIKNKKKVVLLDDIDVINEQSQQVFRNCIDKYKHNVHFISSCTNSQKVIESLQSRLIIIKIKPLQKENLVKIMDKICHSENINIHDDAKQFILNISNNTAKVLINYMEKLKLINRVVDLEIAMNLCTTISFQILQEYTELIRNGDINNAVQKMYSVYDQGYSVMDILDNYFLFVKTTETIDEIHKYPIISVLCKYITIFHNIHEDEIELALFTNNLFKILYSVK</sequence>
<proteinExistence type="predicted"/>
<dbReference type="GO" id="GO:0005524">
    <property type="term" value="F:ATP binding"/>
    <property type="evidence" value="ECO:0007669"/>
    <property type="project" value="UniProtKB-KW"/>
</dbReference>
<evidence type="ECO:0000256" key="1">
    <source>
        <dbReference type="ARBA" id="ARBA00022705"/>
    </source>
</evidence>
<dbReference type="GO" id="GO:0006261">
    <property type="term" value="P:DNA-templated DNA replication"/>
    <property type="evidence" value="ECO:0007669"/>
    <property type="project" value="TreeGrafter"/>
</dbReference>
<dbReference type="GO" id="GO:0003677">
    <property type="term" value="F:DNA binding"/>
    <property type="evidence" value="ECO:0007669"/>
    <property type="project" value="InterPro"/>
</dbReference>
<evidence type="ECO:0000313" key="5">
    <source>
        <dbReference type="EMBL" id="QHT23075.1"/>
    </source>
</evidence>
<keyword evidence="2" id="KW-0547">Nucleotide-binding</keyword>
<evidence type="ECO:0000256" key="3">
    <source>
        <dbReference type="ARBA" id="ARBA00022840"/>
    </source>
</evidence>
<dbReference type="GO" id="GO:0003689">
    <property type="term" value="F:DNA clamp loader activity"/>
    <property type="evidence" value="ECO:0007669"/>
    <property type="project" value="TreeGrafter"/>
</dbReference>
<dbReference type="Pfam" id="PF08542">
    <property type="entry name" value="Rep_fac_C"/>
    <property type="match status" value="1"/>
</dbReference>
<dbReference type="GO" id="GO:0006281">
    <property type="term" value="P:DNA repair"/>
    <property type="evidence" value="ECO:0007669"/>
    <property type="project" value="TreeGrafter"/>
</dbReference>
<dbReference type="Gene3D" id="3.40.50.300">
    <property type="entry name" value="P-loop containing nucleotide triphosphate hydrolases"/>
    <property type="match status" value="1"/>
</dbReference>
<keyword evidence="3" id="KW-0067">ATP-binding</keyword>
<name>A0A6C0E6M8_9ZZZZ</name>
<feature type="domain" description="AAA+ ATPase" evidence="4">
    <location>
        <begin position="35"/>
        <end position="173"/>
    </location>
</feature>
<evidence type="ECO:0000259" key="4">
    <source>
        <dbReference type="SMART" id="SM00382"/>
    </source>
</evidence>
<protein>
    <recommendedName>
        <fullName evidence="4">AAA+ ATPase domain-containing protein</fullName>
    </recommendedName>
</protein>
<dbReference type="InterPro" id="IPR008921">
    <property type="entry name" value="DNA_pol3_clamp-load_cplx_C"/>
</dbReference>
<dbReference type="InterPro" id="IPR013748">
    <property type="entry name" value="Rep_factorC_C"/>
</dbReference>
<dbReference type="CDD" id="cd00009">
    <property type="entry name" value="AAA"/>
    <property type="match status" value="1"/>
</dbReference>
<dbReference type="GO" id="GO:0016887">
    <property type="term" value="F:ATP hydrolysis activity"/>
    <property type="evidence" value="ECO:0007669"/>
    <property type="project" value="InterPro"/>
</dbReference>
<dbReference type="InterPro" id="IPR003593">
    <property type="entry name" value="AAA+_ATPase"/>
</dbReference>
<dbReference type="Pfam" id="PF00004">
    <property type="entry name" value="AAA"/>
    <property type="match status" value="1"/>
</dbReference>
<dbReference type="EMBL" id="MN739724">
    <property type="protein sequence ID" value="QHT23075.1"/>
    <property type="molecule type" value="Genomic_DNA"/>
</dbReference>
<dbReference type="InterPro" id="IPR027417">
    <property type="entry name" value="P-loop_NTPase"/>
</dbReference>
<dbReference type="GO" id="GO:0005634">
    <property type="term" value="C:nucleus"/>
    <property type="evidence" value="ECO:0007669"/>
    <property type="project" value="TreeGrafter"/>
</dbReference>
<dbReference type="PANTHER" id="PTHR11669:SF20">
    <property type="entry name" value="REPLICATION FACTOR C SUBUNIT 4"/>
    <property type="match status" value="1"/>
</dbReference>
<reference evidence="5" key="1">
    <citation type="journal article" date="2020" name="Nature">
        <title>Giant virus diversity and host interactions through global metagenomics.</title>
        <authorList>
            <person name="Schulz F."/>
            <person name="Roux S."/>
            <person name="Paez-Espino D."/>
            <person name="Jungbluth S."/>
            <person name="Walsh D.A."/>
            <person name="Denef V.J."/>
            <person name="McMahon K.D."/>
            <person name="Konstantinidis K.T."/>
            <person name="Eloe-Fadrosh E.A."/>
            <person name="Kyrpides N.C."/>
            <person name="Woyke T."/>
        </authorList>
    </citation>
    <scope>NUCLEOTIDE SEQUENCE</scope>
    <source>
        <strain evidence="5">GVMAG-M-3300023179-114</strain>
    </source>
</reference>
<dbReference type="SUPFAM" id="SSF52540">
    <property type="entry name" value="P-loop containing nucleoside triphosphate hydrolases"/>
    <property type="match status" value="1"/>
</dbReference>
<dbReference type="AlphaFoldDB" id="A0A6C0E6M8"/>
<dbReference type="InterPro" id="IPR003959">
    <property type="entry name" value="ATPase_AAA_core"/>
</dbReference>
<dbReference type="GO" id="GO:0005663">
    <property type="term" value="C:DNA replication factor C complex"/>
    <property type="evidence" value="ECO:0007669"/>
    <property type="project" value="TreeGrafter"/>
</dbReference>
<keyword evidence="1" id="KW-0235">DNA replication</keyword>